<proteinExistence type="predicted"/>
<dbReference type="SUPFAM" id="SSF48371">
    <property type="entry name" value="ARM repeat"/>
    <property type="match status" value="1"/>
</dbReference>
<sequence length="1373" mass="154960">MDSEQELIRIALRSKTITSTLEDYELLVALLTYLSPSNDLKLAKDKIFESYSAGFNDIDAICLVSCKCNNVWTLREGIDWLMFYFFYRRYGWDDMLTKNDKVQVFTPSITQRTRTIAKDEELRFKDRIVAVSTSLISWFEQQQLRQLSLKIMCSAIRIAKCAQATRYNLVVYSIRWLSTKLESSTSNAERSNKRMSLSLGAKNVALNVSPFLPSDATPETMYMAVKDLILLCMTDSSYSVRTSAIPLISRLLTQLSLSTIQKLLDHIIDMFNRQEVQTWEMAEGLLNTLGLLVKRAVPITNDSDGATYTISGVGTSTTCMSPETYENQFLPKLKTLVYTLFDNKHPSVRIGAVHLFITCLKRCPHQALEKALDEIMNEICLNPDPDSEDLRPPLSAPATESLLSVCQVLLQHAGGVRLPASTGELQNNLIKFFIGHADSNVRMVACQVYETLIINALDNLNRVRYLLGKIMENWSVRQEILLTPLQKNLTLTNGPKATGQSNPTTFNPGGMTHWREGRLYIFERVCHILVQRHFAVLYEVLVRGLESDASPAVEDVNPFDAVRLQHTLSNASKGHSTLSGREKNNNLDQRGSISLEGNFSNIPRAGSGSISAFEISLANRPRGSISRLGSYAIKKNTPNVLSILDRFRLNDEAEKHKQDVNRSSVWKNELVRRISMANWKTSVSKSSVTSISEPGTSRLRMLLSSLLNLSCENLVAEPRELRQSARRAFPELTRLIRWYDADLTLELMTTYIAFQPNLMTYACLKILRSSLDELVQYDLLVICGQGLESANPASQPTTPEWKMKTTQIVDVFPDGYFLNVALLRQLFSVERSTWWLRMCQHYVTDELVPTFITIPAFDCILMALRLAHLLPQITQTARYTESVRPPLIERGHRTEPVNLEMDANALAEAVRAAVSYVRRFQIVLDEKFRTSTITADHLKIGPLRPFTPTRSANENNSKGIARTTHGRLAPFLSRLITSMENTLFQYIPPSPNPTKPDPVVRRAAGQLLSPLLSHLVTWPMALLPPTWTDGSMNSRRESRILALRKLLRVIAAIVHALPCGEQMTPHVSATSSKQHSLPVQLDELTRGRTDLTSIVNGYFTQMEKMLLQLSEVYKSHGSLCCQSGSWWWFRALCEHMPRLVQVAPHANPVSLIRCLLDETGRNSKQSALSSARQQDTHVKKTNQLWSKAFLYAKKEVAKGLTPQKEMQSFAYRWPTVGEILRVVPDPKQTTDSSSPERRSSDEKKETAPEENYDTTQVLTARNPAFDYMTDDEEELDLEFSVPDSSSGEELMMTLDSPVRKQTGVVRSPRRTRINSSSQIKAQVIETPPPHADVVNLVKRVWNYCELVTIRTLENLLSASELSLIAGEKKQSLQ</sequence>
<dbReference type="InterPro" id="IPR016024">
    <property type="entry name" value="ARM-type_fold"/>
</dbReference>
<protein>
    <submittedName>
        <fullName evidence="2">Uncharacterized protein</fullName>
    </submittedName>
</protein>
<dbReference type="InterPro" id="IPR011989">
    <property type="entry name" value="ARM-like"/>
</dbReference>
<dbReference type="Gene3D" id="1.25.10.10">
    <property type="entry name" value="Leucine-rich Repeat Variant"/>
    <property type="match status" value="1"/>
</dbReference>
<accession>A0A8T0DEL5</accession>
<feature type="compositionally biased region" description="Basic and acidic residues" evidence="1">
    <location>
        <begin position="1234"/>
        <end position="1247"/>
    </location>
</feature>
<reference evidence="2 3" key="1">
    <citation type="submission" date="2019-07" db="EMBL/GenBank/DDBJ databases">
        <title>Annotation for the trematode Paragonimus westermani.</title>
        <authorList>
            <person name="Choi Y.-J."/>
        </authorList>
    </citation>
    <scope>NUCLEOTIDE SEQUENCE [LARGE SCALE GENOMIC DNA]</scope>
    <source>
        <strain evidence="2">180907_Pwestermani</strain>
    </source>
</reference>
<name>A0A8T0DEL5_9TREM</name>
<dbReference type="EMBL" id="JTDF01007165">
    <property type="protein sequence ID" value="KAF8565207.1"/>
    <property type="molecule type" value="Genomic_DNA"/>
</dbReference>
<evidence type="ECO:0000313" key="3">
    <source>
        <dbReference type="Proteomes" id="UP000699462"/>
    </source>
</evidence>
<keyword evidence="3" id="KW-1185">Reference proteome</keyword>
<dbReference type="Proteomes" id="UP000699462">
    <property type="component" value="Unassembled WGS sequence"/>
</dbReference>
<evidence type="ECO:0000256" key="1">
    <source>
        <dbReference type="SAM" id="MobiDB-lite"/>
    </source>
</evidence>
<organism evidence="2 3">
    <name type="scientific">Paragonimus westermani</name>
    <dbReference type="NCBI Taxonomy" id="34504"/>
    <lineage>
        <taxon>Eukaryota</taxon>
        <taxon>Metazoa</taxon>
        <taxon>Spiralia</taxon>
        <taxon>Lophotrochozoa</taxon>
        <taxon>Platyhelminthes</taxon>
        <taxon>Trematoda</taxon>
        <taxon>Digenea</taxon>
        <taxon>Plagiorchiida</taxon>
        <taxon>Troglotremata</taxon>
        <taxon>Troglotrematidae</taxon>
        <taxon>Paragonimus</taxon>
    </lineage>
</organism>
<evidence type="ECO:0000313" key="2">
    <source>
        <dbReference type="EMBL" id="KAF8565207.1"/>
    </source>
</evidence>
<dbReference type="OrthoDB" id="6233019at2759"/>
<feature type="region of interest" description="Disordered" evidence="1">
    <location>
        <begin position="1222"/>
        <end position="1253"/>
    </location>
</feature>
<gene>
    <name evidence="2" type="ORF">P879_03867</name>
</gene>
<comment type="caution">
    <text evidence="2">The sequence shown here is derived from an EMBL/GenBank/DDBJ whole genome shotgun (WGS) entry which is preliminary data.</text>
</comment>